<name>A0A0D6EK05_SPOSA</name>
<evidence type="ECO:0000256" key="1">
    <source>
        <dbReference type="SAM" id="MobiDB-lite"/>
    </source>
</evidence>
<organism evidence="3 4">
    <name type="scientific">Sporidiobolus salmonicolor</name>
    <name type="common">Yeast-like fungus</name>
    <name type="synonym">Sporobolomyces salmonicolor</name>
    <dbReference type="NCBI Taxonomy" id="5005"/>
    <lineage>
        <taxon>Eukaryota</taxon>
        <taxon>Fungi</taxon>
        <taxon>Dikarya</taxon>
        <taxon>Basidiomycota</taxon>
        <taxon>Pucciniomycotina</taxon>
        <taxon>Microbotryomycetes</taxon>
        <taxon>Sporidiobolales</taxon>
        <taxon>Sporidiobolaceae</taxon>
        <taxon>Sporobolomyces</taxon>
    </lineage>
</organism>
<evidence type="ECO:0000313" key="4">
    <source>
        <dbReference type="Proteomes" id="UP000243876"/>
    </source>
</evidence>
<dbReference type="AlphaFoldDB" id="A0A0D6EK05"/>
<gene>
    <name evidence="3" type="primary">SPOSA6832_01899</name>
</gene>
<dbReference type="OrthoDB" id="5273213at2759"/>
<evidence type="ECO:0000259" key="2">
    <source>
        <dbReference type="Pfam" id="PF03407"/>
    </source>
</evidence>
<feature type="domain" description="Nucleotide-diphospho-sugar transferase" evidence="2">
    <location>
        <begin position="298"/>
        <end position="446"/>
    </location>
</feature>
<dbReference type="EMBL" id="CENE01000006">
    <property type="protein sequence ID" value="CEQ40294.1"/>
    <property type="molecule type" value="Genomic_DNA"/>
</dbReference>
<reference evidence="4" key="1">
    <citation type="submission" date="2015-02" db="EMBL/GenBank/DDBJ databases">
        <authorList>
            <person name="Gon?alves P."/>
        </authorList>
    </citation>
    <scope>NUCLEOTIDE SEQUENCE [LARGE SCALE GENOMIC DNA]</scope>
</reference>
<feature type="compositionally biased region" description="Polar residues" evidence="1">
    <location>
        <begin position="1"/>
        <end position="16"/>
    </location>
</feature>
<evidence type="ECO:0000313" key="3">
    <source>
        <dbReference type="EMBL" id="CEQ40294.1"/>
    </source>
</evidence>
<dbReference type="Proteomes" id="UP000243876">
    <property type="component" value="Unassembled WGS sequence"/>
</dbReference>
<proteinExistence type="predicted"/>
<accession>A0A0D6EK05</accession>
<feature type="region of interest" description="Disordered" evidence="1">
    <location>
        <begin position="94"/>
        <end position="121"/>
    </location>
</feature>
<dbReference type="Pfam" id="PF03407">
    <property type="entry name" value="Nucleotid_trans"/>
    <property type="match status" value="1"/>
</dbReference>
<protein>
    <submittedName>
        <fullName evidence="3">SPOSA6832_01899-mRNA-1:cds</fullName>
    </submittedName>
</protein>
<sequence length="684" mass="76393">MGLTQYGLTRQRSPATSPRMPSIALPLHSALARSSFSSSSSSSLKPAFVADVVASLTPRTKKWLTATVFCLLFICGPLVRLASPRSAPLSPFGFAPPSRTASDGTPRASSFRPPAGSDRPDPTITLTSYLASHFGDTSLPLDRQPHIWLTMADELWARTGTAALHTFVERLNAERKAKYGKRRGGVRDTKLVVMCLDEGCVEEVGRYKDEEGRDAGGGYAYDGFRFNRPDQGVDLAKTSRNWTALIAFFLRQLLLRSYLIEMCSLLTRTWPFAIMGSVSSPLLRRTSDPYPYMEPFMETHDLVAQENDSFDHMNTGWMWIRHSKAASEAWNKVLEMDLRKTSRDQNNFNEVLGTAQLRLWDDGGDPRRKPLRSDFTAKNGLKVHVLDDNLFRSHHFEIDRPYAARDQSVVSRRHLSLLRDAAGGTTDEVSSQYVHMTCGDDTLTKVFVAKAQGFWSDVNRYYTDPPPLMSIDHLSGNKNDLVQLVKILLVAAHYSGRSILPPSHATISDISSPSQIRRIYSAFPLPHLSDALGVEIVEPMYPSLATRELVGGSVLGNSSIGLRADAQKGAWSADEWKDRQVKVARLGKVVELDLRHAPTLSSLVDMLRSPTLSTSSAPIVMLINHEWPDSQHWRSWDLPRTVEHVSTCFSLENLPACDSICRWPGAKQVRVEEGWPEWEELAEK</sequence>
<dbReference type="InterPro" id="IPR005069">
    <property type="entry name" value="Nucl-diP-sugar_transferase"/>
</dbReference>
<keyword evidence="4" id="KW-1185">Reference proteome</keyword>
<feature type="region of interest" description="Disordered" evidence="1">
    <location>
        <begin position="1"/>
        <end position="20"/>
    </location>
</feature>